<sequence length="211" mass="24467">MAIKLIGFAQSPTTRRVVLVLNELGIPYELESVTEIQTIKTEEFITKKHPFGKVPVLCDGDHVVNESRAICRYLVSKYQKDSKTVLYPDDVHKASLVEQYISYELSYYDPPLSKVLYQEIYAKRRGEPTDEAVVKQSLEELSKTLDIYEKILKGKEYLNGEYSLADLFHIPCAHIIYSATSHKDIFDSRPHVKQWIERLQNRDAYKKTYAE</sequence>
<dbReference type="InterPro" id="IPR040079">
    <property type="entry name" value="Glutathione_S-Trfase"/>
</dbReference>
<comment type="catalytic activity">
    <reaction evidence="4">
        <text>RX + glutathione = an S-substituted glutathione + a halide anion + H(+)</text>
        <dbReference type="Rhea" id="RHEA:16437"/>
        <dbReference type="ChEBI" id="CHEBI:15378"/>
        <dbReference type="ChEBI" id="CHEBI:16042"/>
        <dbReference type="ChEBI" id="CHEBI:17792"/>
        <dbReference type="ChEBI" id="CHEBI:57925"/>
        <dbReference type="ChEBI" id="CHEBI:90779"/>
        <dbReference type="EC" id="2.5.1.18"/>
    </reaction>
</comment>
<dbReference type="SFLD" id="SFLDS00019">
    <property type="entry name" value="Glutathione_Transferase_(cytos"/>
    <property type="match status" value="1"/>
</dbReference>
<protein>
    <recommendedName>
        <fullName evidence="2">glutathione transferase</fullName>
        <ecNumber evidence="2">2.5.1.18</ecNumber>
    </recommendedName>
</protein>
<dbReference type="Pfam" id="PF13417">
    <property type="entry name" value="GST_N_3"/>
    <property type="match status" value="1"/>
</dbReference>
<dbReference type="FunFam" id="1.20.1050.10:FF:000004">
    <property type="entry name" value="Glutathione S-transferase F2"/>
    <property type="match status" value="1"/>
</dbReference>
<dbReference type="PANTHER" id="PTHR43900">
    <property type="entry name" value="GLUTATHIONE S-TRANSFERASE RHO"/>
    <property type="match status" value="1"/>
</dbReference>
<dbReference type="Proteomes" id="UP000266673">
    <property type="component" value="Unassembled WGS sequence"/>
</dbReference>
<dbReference type="InterPro" id="IPR036282">
    <property type="entry name" value="Glutathione-S-Trfase_C_sf"/>
</dbReference>
<dbReference type="PROSITE" id="PS50404">
    <property type="entry name" value="GST_NTER"/>
    <property type="match status" value="1"/>
</dbReference>
<keyword evidence="8" id="KW-1185">Reference proteome</keyword>
<evidence type="ECO:0000256" key="4">
    <source>
        <dbReference type="ARBA" id="ARBA00047960"/>
    </source>
</evidence>
<dbReference type="Pfam" id="PF00043">
    <property type="entry name" value="GST_C"/>
    <property type="match status" value="1"/>
</dbReference>
<dbReference type="Gene3D" id="1.20.1050.10">
    <property type="match status" value="1"/>
</dbReference>
<organism evidence="7 8">
    <name type="scientific">Gigaspora rosea</name>
    <dbReference type="NCBI Taxonomy" id="44941"/>
    <lineage>
        <taxon>Eukaryota</taxon>
        <taxon>Fungi</taxon>
        <taxon>Fungi incertae sedis</taxon>
        <taxon>Mucoromycota</taxon>
        <taxon>Glomeromycotina</taxon>
        <taxon>Glomeromycetes</taxon>
        <taxon>Diversisporales</taxon>
        <taxon>Gigasporaceae</taxon>
        <taxon>Gigaspora</taxon>
    </lineage>
</organism>
<proteinExistence type="inferred from homology"/>
<dbReference type="SFLD" id="SFLDG00358">
    <property type="entry name" value="Main_(cytGST)"/>
    <property type="match status" value="1"/>
</dbReference>
<comment type="similarity">
    <text evidence="1">Belongs to the GST superfamily. Phi family.</text>
</comment>
<evidence type="ECO:0000313" key="8">
    <source>
        <dbReference type="Proteomes" id="UP000266673"/>
    </source>
</evidence>
<dbReference type="InterPro" id="IPR010987">
    <property type="entry name" value="Glutathione-S-Trfase_C-like"/>
</dbReference>
<dbReference type="OrthoDB" id="249703at2759"/>
<dbReference type="InterPro" id="IPR036249">
    <property type="entry name" value="Thioredoxin-like_sf"/>
</dbReference>
<feature type="domain" description="GST N-terminal" evidence="5">
    <location>
        <begin position="1"/>
        <end position="82"/>
    </location>
</feature>
<dbReference type="GO" id="GO:0043295">
    <property type="term" value="F:glutathione binding"/>
    <property type="evidence" value="ECO:0007669"/>
    <property type="project" value="TreeGrafter"/>
</dbReference>
<dbReference type="EC" id="2.5.1.18" evidence="2"/>
<comment type="caution">
    <text evidence="7">The sequence shown here is derived from an EMBL/GenBank/DDBJ whole genome shotgun (WGS) entry which is preliminary data.</text>
</comment>
<evidence type="ECO:0000256" key="1">
    <source>
        <dbReference type="ARBA" id="ARBA00010128"/>
    </source>
</evidence>
<dbReference type="Gene3D" id="3.40.30.10">
    <property type="entry name" value="Glutaredoxin"/>
    <property type="match status" value="1"/>
</dbReference>
<reference evidence="7 8" key="1">
    <citation type="submission" date="2018-06" db="EMBL/GenBank/DDBJ databases">
        <title>Comparative genomics reveals the genomic features of Rhizophagus irregularis, R. cerebriforme, R. diaphanum and Gigaspora rosea, and their symbiotic lifestyle signature.</title>
        <authorList>
            <person name="Morin E."/>
            <person name="San Clemente H."/>
            <person name="Chen E.C.H."/>
            <person name="De La Providencia I."/>
            <person name="Hainaut M."/>
            <person name="Kuo A."/>
            <person name="Kohler A."/>
            <person name="Murat C."/>
            <person name="Tang N."/>
            <person name="Roy S."/>
            <person name="Loubradou J."/>
            <person name="Henrissat B."/>
            <person name="Grigoriev I.V."/>
            <person name="Corradi N."/>
            <person name="Roux C."/>
            <person name="Martin F.M."/>
        </authorList>
    </citation>
    <scope>NUCLEOTIDE SEQUENCE [LARGE SCALE GENOMIC DNA]</scope>
    <source>
        <strain evidence="7 8">DAOM 194757</strain>
    </source>
</reference>
<dbReference type="PROSITE" id="PS50405">
    <property type="entry name" value="GST_CTER"/>
    <property type="match status" value="1"/>
</dbReference>
<dbReference type="InterPro" id="IPR004046">
    <property type="entry name" value="GST_C"/>
</dbReference>
<keyword evidence="3 7" id="KW-0808">Transferase</keyword>
<evidence type="ECO:0000259" key="6">
    <source>
        <dbReference type="PROSITE" id="PS50405"/>
    </source>
</evidence>
<dbReference type="STRING" id="44941.A0A397UYT1"/>
<dbReference type="GO" id="GO:0004364">
    <property type="term" value="F:glutathione transferase activity"/>
    <property type="evidence" value="ECO:0007669"/>
    <property type="project" value="UniProtKB-EC"/>
</dbReference>
<name>A0A397UYT1_9GLOM</name>
<dbReference type="InterPro" id="IPR004045">
    <property type="entry name" value="Glutathione_S-Trfase_N"/>
</dbReference>
<dbReference type="SUPFAM" id="SSF47616">
    <property type="entry name" value="GST C-terminal domain-like"/>
    <property type="match status" value="1"/>
</dbReference>
<dbReference type="PANTHER" id="PTHR43900:SF3">
    <property type="entry name" value="GLUTATHIONE S-TRANSFERASE RHO"/>
    <property type="match status" value="1"/>
</dbReference>
<gene>
    <name evidence="7" type="ORF">C2G38_1666676</name>
</gene>
<dbReference type="GO" id="GO:0005737">
    <property type="term" value="C:cytoplasm"/>
    <property type="evidence" value="ECO:0007669"/>
    <property type="project" value="TreeGrafter"/>
</dbReference>
<evidence type="ECO:0000259" key="5">
    <source>
        <dbReference type="PROSITE" id="PS50404"/>
    </source>
</evidence>
<evidence type="ECO:0000256" key="2">
    <source>
        <dbReference type="ARBA" id="ARBA00012452"/>
    </source>
</evidence>
<evidence type="ECO:0000313" key="7">
    <source>
        <dbReference type="EMBL" id="RIB14327.1"/>
    </source>
</evidence>
<accession>A0A397UYT1</accession>
<feature type="domain" description="GST C-terminal" evidence="6">
    <location>
        <begin position="90"/>
        <end position="211"/>
    </location>
</feature>
<dbReference type="GO" id="GO:0006749">
    <property type="term" value="P:glutathione metabolic process"/>
    <property type="evidence" value="ECO:0007669"/>
    <property type="project" value="TreeGrafter"/>
</dbReference>
<dbReference type="AlphaFoldDB" id="A0A397UYT1"/>
<dbReference type="EMBL" id="QKWP01000843">
    <property type="protein sequence ID" value="RIB14327.1"/>
    <property type="molecule type" value="Genomic_DNA"/>
</dbReference>
<dbReference type="GO" id="GO:0009636">
    <property type="term" value="P:response to toxic substance"/>
    <property type="evidence" value="ECO:0007669"/>
    <property type="project" value="UniProtKB-ARBA"/>
</dbReference>
<evidence type="ECO:0000256" key="3">
    <source>
        <dbReference type="ARBA" id="ARBA00022679"/>
    </source>
</evidence>
<dbReference type="SUPFAM" id="SSF52833">
    <property type="entry name" value="Thioredoxin-like"/>
    <property type="match status" value="1"/>
</dbReference>